<dbReference type="Proteomes" id="UP001591681">
    <property type="component" value="Unassembled WGS sequence"/>
</dbReference>
<dbReference type="InterPro" id="IPR031521">
    <property type="entry name" value="DUF4695"/>
</dbReference>
<accession>A0ABD1JP81</accession>
<comment type="caution">
    <text evidence="2">The sequence shown here is derived from an EMBL/GenBank/DDBJ whole genome shotgun (WGS) entry which is preliminary data.</text>
</comment>
<feature type="region of interest" description="Disordered" evidence="1">
    <location>
        <begin position="106"/>
        <end position="128"/>
    </location>
</feature>
<gene>
    <name evidence="2" type="ORF">ACEWY4_015836</name>
</gene>
<evidence type="ECO:0000313" key="3">
    <source>
        <dbReference type="Proteomes" id="UP001591681"/>
    </source>
</evidence>
<keyword evidence="3" id="KW-1185">Reference proteome</keyword>
<reference evidence="2 3" key="1">
    <citation type="submission" date="2024-09" db="EMBL/GenBank/DDBJ databases">
        <title>A chromosome-level genome assembly of Gray's grenadier anchovy, Coilia grayii.</title>
        <authorList>
            <person name="Fu Z."/>
        </authorList>
    </citation>
    <scope>NUCLEOTIDE SEQUENCE [LARGE SCALE GENOMIC DNA]</scope>
    <source>
        <strain evidence="2">G4</strain>
        <tissue evidence="2">Muscle</tissue>
    </source>
</reference>
<evidence type="ECO:0000256" key="1">
    <source>
        <dbReference type="SAM" id="MobiDB-lite"/>
    </source>
</evidence>
<dbReference type="AlphaFoldDB" id="A0ABD1JP81"/>
<name>A0ABD1JP81_9TELE</name>
<feature type="region of interest" description="Disordered" evidence="1">
    <location>
        <begin position="151"/>
        <end position="171"/>
    </location>
</feature>
<dbReference type="PANTHER" id="PTHR40250:SF1">
    <property type="entry name" value="SI:CH1073-281M9.1"/>
    <property type="match status" value="1"/>
</dbReference>
<dbReference type="PANTHER" id="PTHR40250">
    <property type="entry name" value="CHROMOSOME 11 OPEN READING FRAME 96"/>
    <property type="match status" value="1"/>
</dbReference>
<evidence type="ECO:0000313" key="2">
    <source>
        <dbReference type="EMBL" id="KAL2088937.1"/>
    </source>
</evidence>
<sequence length="171" mass="19208">MHVYFRAPIPEDENGSRNCDKCAEKEGPANGSVAEWDAEAYIYIEARKSRLKPFWMCSSPMETTGLNALPARLTALAMEEFPQHLLIARAPPNWHQETHFTCAGIPEEEEVGEGEEEGASNLEEERARRSFQQSLDSLCRSGRWRPWQDCRAGGGHEPLRVSLDSSDSDSV</sequence>
<protein>
    <submittedName>
        <fullName evidence="2">Uncharacterized protein</fullName>
    </submittedName>
</protein>
<proteinExistence type="predicted"/>
<dbReference type="Pfam" id="PF15766">
    <property type="entry name" value="DUF4695"/>
    <property type="match status" value="1"/>
</dbReference>
<feature type="compositionally biased region" description="Acidic residues" evidence="1">
    <location>
        <begin position="106"/>
        <end position="118"/>
    </location>
</feature>
<organism evidence="2 3">
    <name type="scientific">Coilia grayii</name>
    <name type="common">Gray's grenadier anchovy</name>
    <dbReference type="NCBI Taxonomy" id="363190"/>
    <lineage>
        <taxon>Eukaryota</taxon>
        <taxon>Metazoa</taxon>
        <taxon>Chordata</taxon>
        <taxon>Craniata</taxon>
        <taxon>Vertebrata</taxon>
        <taxon>Euteleostomi</taxon>
        <taxon>Actinopterygii</taxon>
        <taxon>Neopterygii</taxon>
        <taxon>Teleostei</taxon>
        <taxon>Clupei</taxon>
        <taxon>Clupeiformes</taxon>
        <taxon>Clupeoidei</taxon>
        <taxon>Engraulidae</taxon>
        <taxon>Coilinae</taxon>
        <taxon>Coilia</taxon>
    </lineage>
</organism>
<dbReference type="EMBL" id="JBHFQA010000013">
    <property type="protein sequence ID" value="KAL2088937.1"/>
    <property type="molecule type" value="Genomic_DNA"/>
</dbReference>